<comment type="caution">
    <text evidence="1">The sequence shown here is derived from an EMBL/GenBank/DDBJ whole genome shotgun (WGS) entry which is preliminary data.</text>
</comment>
<sequence length="146" mass="16050">MNICTNHTRRHSWATNRIARNSWMIKHCSVGLSDWLQHSSQGYLPPPAFIASGIIQFGRNKREIRKSLRRQSCFAVLEPLCCILESLPARARSISHETRAGALSASLGSVVLAGTGAQVAIVTALKLVLVCGFKLVRSKYEQCSSV</sequence>
<evidence type="ECO:0000313" key="2">
    <source>
        <dbReference type="Proteomes" id="UP001283361"/>
    </source>
</evidence>
<dbReference type="AlphaFoldDB" id="A0AAE1A5N9"/>
<organism evidence="1 2">
    <name type="scientific">Elysia crispata</name>
    <name type="common">lettuce slug</name>
    <dbReference type="NCBI Taxonomy" id="231223"/>
    <lineage>
        <taxon>Eukaryota</taxon>
        <taxon>Metazoa</taxon>
        <taxon>Spiralia</taxon>
        <taxon>Lophotrochozoa</taxon>
        <taxon>Mollusca</taxon>
        <taxon>Gastropoda</taxon>
        <taxon>Heterobranchia</taxon>
        <taxon>Euthyneura</taxon>
        <taxon>Panpulmonata</taxon>
        <taxon>Sacoglossa</taxon>
        <taxon>Placobranchoidea</taxon>
        <taxon>Plakobranchidae</taxon>
        <taxon>Elysia</taxon>
    </lineage>
</organism>
<dbReference type="EMBL" id="JAWDGP010002624">
    <property type="protein sequence ID" value="KAK3781413.1"/>
    <property type="molecule type" value="Genomic_DNA"/>
</dbReference>
<dbReference type="Proteomes" id="UP001283361">
    <property type="component" value="Unassembled WGS sequence"/>
</dbReference>
<reference evidence="1" key="1">
    <citation type="journal article" date="2023" name="G3 (Bethesda)">
        <title>A reference genome for the long-term kleptoplast-retaining sea slug Elysia crispata morphotype clarki.</title>
        <authorList>
            <person name="Eastman K.E."/>
            <person name="Pendleton A.L."/>
            <person name="Shaikh M.A."/>
            <person name="Suttiyut T."/>
            <person name="Ogas R."/>
            <person name="Tomko P."/>
            <person name="Gavelis G."/>
            <person name="Widhalm J.R."/>
            <person name="Wisecaver J.H."/>
        </authorList>
    </citation>
    <scope>NUCLEOTIDE SEQUENCE</scope>
    <source>
        <strain evidence="1">ECLA1</strain>
    </source>
</reference>
<proteinExistence type="predicted"/>
<keyword evidence="2" id="KW-1185">Reference proteome</keyword>
<evidence type="ECO:0000313" key="1">
    <source>
        <dbReference type="EMBL" id="KAK3781413.1"/>
    </source>
</evidence>
<name>A0AAE1A5N9_9GAST</name>
<protein>
    <submittedName>
        <fullName evidence="1">Uncharacterized protein</fullName>
    </submittedName>
</protein>
<accession>A0AAE1A5N9</accession>
<gene>
    <name evidence="1" type="ORF">RRG08_019039</name>
</gene>